<gene>
    <name evidence="1" type="ORF">HF292_009675</name>
</gene>
<accession>A0ACD5IER0</accession>
<reference evidence="1 2" key="1">
    <citation type="journal article" date="2021" name="ISME J.">
        <title>Genomic evolution of the class Acidithiobacillia: deep-branching Proteobacteria living in extreme acidic conditions.</title>
        <authorList>
            <person name="Moya-Beltran A."/>
            <person name="Beard S."/>
            <person name="Rojas-Villalobos C."/>
            <person name="Issotta F."/>
            <person name="Gallardo Y."/>
            <person name="Ulloa R."/>
            <person name="Giaveno A."/>
            <person name="Degli Esposti M."/>
            <person name="Johnson D.B."/>
            <person name="Quatrini R."/>
        </authorList>
    </citation>
    <scope>NUCLEOTIDE SEQUENCE [LARGE SCALE GENOMIC DNA]</scope>
    <source>
        <strain evidence="1 2">CF3</strain>
    </source>
</reference>
<keyword evidence="2" id="KW-1185">Reference proteome</keyword>
<dbReference type="Proteomes" id="UP001196097">
    <property type="component" value="Chromosome"/>
</dbReference>
<protein>
    <submittedName>
        <fullName evidence="1">DNA topoisomerase 3</fullName>
    </submittedName>
</protein>
<sequence length="649" mass="70822">MIQLYIAEKPSLGKGIAQYLPGPHKSGNGHIVCGGGNVVTWARGHIFEQADPEFYTPDDVPLNSKGTKRWRLQDLPIFPEQWIKLPKADARAEIKVIRDLLKQADTVVNAGDPDREGQLLVDEILEEMGWKGPTKRIWLAALDEQSVRKALATLKDNAEYRNLSAAAEARSRADWLVGMNLTRAFTLVNAGSGVLSIGRVQTPTLALIVRRDEAIEQFKAKDFFVPRIQAAKGQTSFWSAWVPVEGAPGLDEESRLTNRSVADTIAAAARSVGKAVVEDFQSREQKQSAPLGFSLSELQKACSAKFGMSAQQVLDCAQALYEEHKAASYPRTDCRYLPEEQFAESGRVLSALAKHPAYGPLVAKADPRLKSAIWDTGKVTAHHAIIPTGEMEGTLGEARQKVYDLIVRSYLAQFYPPYVYRATKIVLVCATQRWQANGKVPVSAGWKAIYALSASEDGDEDDQQGLPVVLKGDELQVVASDVQAKQTKPPKRFTDGTLIEAMSSIHKYVEDPEAKKKLKETSGLGTEATRASMIEKLLKYGFIERRSKALQSTSIGRALVNGLPKVLTDPVTTAQWEEVLSAIADGRVQADIFEQKQQSFVEVLIQVAQKTRINVGAARPASGAGGSGKTPARSKKGKGKGNGQSAAHR</sequence>
<evidence type="ECO:0000313" key="2">
    <source>
        <dbReference type="Proteomes" id="UP001196097"/>
    </source>
</evidence>
<proteinExistence type="predicted"/>
<dbReference type="EMBL" id="CP130946">
    <property type="protein sequence ID" value="XRP72076.1"/>
    <property type="molecule type" value="Genomic_DNA"/>
</dbReference>
<organism evidence="1 2">
    <name type="scientific">Acidithiobacillus ferruginosus</name>
    <dbReference type="NCBI Taxonomy" id="3063951"/>
    <lineage>
        <taxon>Bacteria</taxon>
        <taxon>Pseudomonadati</taxon>
        <taxon>Pseudomonadota</taxon>
        <taxon>Acidithiobacillia</taxon>
        <taxon>Acidithiobacillales</taxon>
        <taxon>Acidithiobacillaceae</taxon>
        <taxon>Acidithiobacillus</taxon>
    </lineage>
</organism>
<evidence type="ECO:0000313" key="1">
    <source>
        <dbReference type="EMBL" id="XRP72076.1"/>
    </source>
</evidence>
<name>A0ACD5IER0_9PROT</name>